<keyword evidence="1" id="KW-0378">Hydrolase</keyword>
<dbReference type="SFLD" id="SFLDS00003">
    <property type="entry name" value="Haloacid_Dehalogenase"/>
    <property type="match status" value="1"/>
</dbReference>
<dbReference type="GO" id="GO:0008967">
    <property type="term" value="F:phosphoglycolate phosphatase activity"/>
    <property type="evidence" value="ECO:0007669"/>
    <property type="project" value="TreeGrafter"/>
</dbReference>
<dbReference type="PANTHER" id="PTHR43434">
    <property type="entry name" value="PHOSPHOGLYCOLATE PHOSPHATASE"/>
    <property type="match status" value="1"/>
</dbReference>
<dbReference type="InterPro" id="IPR050155">
    <property type="entry name" value="HAD-like_hydrolase_sf"/>
</dbReference>
<dbReference type="GO" id="GO:0005829">
    <property type="term" value="C:cytosol"/>
    <property type="evidence" value="ECO:0007669"/>
    <property type="project" value="TreeGrafter"/>
</dbReference>
<dbReference type="Gene3D" id="1.10.150.240">
    <property type="entry name" value="Putative phosphatase, domain 2"/>
    <property type="match status" value="1"/>
</dbReference>
<organism evidence="1">
    <name type="scientific">Woronichinia naegeliana WA131</name>
    <dbReference type="NCBI Taxonomy" id="2824559"/>
    <lineage>
        <taxon>Bacteria</taxon>
        <taxon>Bacillati</taxon>
        <taxon>Cyanobacteriota</taxon>
        <taxon>Cyanophyceae</taxon>
        <taxon>Synechococcales</taxon>
        <taxon>Coelosphaeriaceae</taxon>
        <taxon>Woronichinia</taxon>
    </lineage>
</organism>
<dbReference type="InterPro" id="IPR023198">
    <property type="entry name" value="PGP-like_dom2"/>
</dbReference>
<dbReference type="Proteomes" id="UP001065613">
    <property type="component" value="Chromosome"/>
</dbReference>
<dbReference type="EMBL" id="CP073041">
    <property type="protein sequence ID" value="UXE61921.1"/>
    <property type="molecule type" value="Genomic_DNA"/>
</dbReference>
<dbReference type="GO" id="GO:0006281">
    <property type="term" value="P:DNA repair"/>
    <property type="evidence" value="ECO:0007669"/>
    <property type="project" value="TreeGrafter"/>
</dbReference>
<dbReference type="InterPro" id="IPR041492">
    <property type="entry name" value="HAD_2"/>
</dbReference>
<name>A0A977KXU2_9CYAN</name>
<dbReference type="KEGG" id="wna:KA717_03045"/>
<reference evidence="1" key="1">
    <citation type="submission" date="2021-04" db="EMBL/GenBank/DDBJ databases">
        <title>Genome sequence of Woronichinia naegeliana from Washington state freshwater lake bloom.</title>
        <authorList>
            <person name="Dreher T.W."/>
        </authorList>
    </citation>
    <scope>NUCLEOTIDE SEQUENCE</scope>
    <source>
        <strain evidence="1">WA131</strain>
    </source>
</reference>
<dbReference type="InterPro" id="IPR006439">
    <property type="entry name" value="HAD-SF_hydro_IA"/>
</dbReference>
<dbReference type="Gene3D" id="3.40.50.1000">
    <property type="entry name" value="HAD superfamily/HAD-like"/>
    <property type="match status" value="1"/>
</dbReference>
<dbReference type="SUPFAM" id="SSF56784">
    <property type="entry name" value="HAD-like"/>
    <property type="match status" value="1"/>
</dbReference>
<dbReference type="AlphaFoldDB" id="A0A977KXU2"/>
<evidence type="ECO:0000313" key="1">
    <source>
        <dbReference type="EMBL" id="UXE61921.1"/>
    </source>
</evidence>
<accession>A0A977KXU2</accession>
<dbReference type="PANTHER" id="PTHR43434:SF1">
    <property type="entry name" value="PHOSPHOGLYCOLATE PHOSPHATASE"/>
    <property type="match status" value="1"/>
</dbReference>
<dbReference type="NCBIfam" id="TIGR01509">
    <property type="entry name" value="HAD-SF-IA-v3"/>
    <property type="match status" value="1"/>
</dbReference>
<dbReference type="InterPro" id="IPR023214">
    <property type="entry name" value="HAD_sf"/>
</dbReference>
<dbReference type="InterPro" id="IPR036412">
    <property type="entry name" value="HAD-like_sf"/>
</dbReference>
<protein>
    <submittedName>
        <fullName evidence="1">HAD family hydrolase</fullName>
    </submittedName>
</protein>
<dbReference type="SFLD" id="SFLDG01129">
    <property type="entry name" value="C1.5:_HAD__Beta-PGM__Phosphata"/>
    <property type="match status" value="1"/>
</dbReference>
<gene>
    <name evidence="1" type="ORF">KA717_03045</name>
</gene>
<dbReference type="Pfam" id="PF13419">
    <property type="entry name" value="HAD_2"/>
    <property type="match status" value="1"/>
</dbReference>
<sequence length="211" mass="23570">MTTAKIIVFDLDGVLIDSEEANYQAFAYGIEQVGLPRPDRQTVIDLVGFRATTMLEKLGCPQEKIQETFNKYVQPFYLEHLPRLAAPMPEANTVLEELTQRGYRILACTSGDRRTQTAALKGIGLWDAIEKMQASDDSQFSKPDPNYMQELLADYNHQTLLHVEDSEVGIRMGNACGATTIFAEYGFGCLPEDLDADHRINHLNELLAIAA</sequence>
<proteinExistence type="predicted"/>